<keyword evidence="13 19" id="KW-0418">Kinase</keyword>
<dbReference type="PANTHER" id="PTHR34848:SF1">
    <property type="entry name" value="BIFUNCTIONAL ADENOSYLCOBALAMIN BIOSYNTHESIS PROTEIN COBU"/>
    <property type="match status" value="1"/>
</dbReference>
<protein>
    <recommendedName>
        <fullName evidence="16">Adenosylcobinamide kinase</fullName>
        <ecNumber evidence="8">2.7.1.156</ecNumber>
        <ecNumber evidence="9">2.7.7.62</ecNumber>
    </recommendedName>
    <alternativeName>
        <fullName evidence="17">Adenosylcobinamide-phosphate guanylyltransferase</fullName>
    </alternativeName>
</protein>
<dbReference type="InterPro" id="IPR003203">
    <property type="entry name" value="CobU/CobP"/>
</dbReference>
<proteinExistence type="inferred from homology"/>
<dbReference type="PIRSF" id="PIRSF006135">
    <property type="entry name" value="CobU"/>
    <property type="match status" value="1"/>
</dbReference>
<keyword evidence="15" id="KW-0342">GTP-binding</keyword>
<comment type="pathway">
    <text evidence="6">Cofactor biosynthesis; adenosylcobalamin biosynthesis; adenosylcobalamin from cob(II)yrinate a,c-diamide: step 5/7.</text>
</comment>
<accession>A0ABT1ECF1</accession>
<keyword evidence="12" id="KW-0547">Nucleotide-binding</keyword>
<evidence type="ECO:0000256" key="13">
    <source>
        <dbReference type="ARBA" id="ARBA00022777"/>
    </source>
</evidence>
<evidence type="ECO:0000256" key="16">
    <source>
        <dbReference type="ARBA" id="ARBA00029570"/>
    </source>
</evidence>
<evidence type="ECO:0000256" key="7">
    <source>
        <dbReference type="ARBA" id="ARBA00007490"/>
    </source>
</evidence>
<dbReference type="Proteomes" id="UP001523566">
    <property type="component" value="Unassembled WGS sequence"/>
</dbReference>
<feature type="region of interest" description="Disordered" evidence="18">
    <location>
        <begin position="1"/>
        <end position="21"/>
    </location>
</feature>
<gene>
    <name evidence="19" type="ORF">NK125_06965</name>
</gene>
<comment type="similarity">
    <text evidence="7">Belongs to the CobU/CobP family.</text>
</comment>
<dbReference type="EC" id="2.7.7.62" evidence="9"/>
<evidence type="ECO:0000256" key="4">
    <source>
        <dbReference type="ARBA" id="ARBA00003889"/>
    </source>
</evidence>
<comment type="caution">
    <text evidence="19">The sequence shown here is derived from an EMBL/GenBank/DDBJ whole genome shotgun (WGS) entry which is preliminary data.</text>
</comment>
<evidence type="ECO:0000256" key="18">
    <source>
        <dbReference type="SAM" id="MobiDB-lite"/>
    </source>
</evidence>
<dbReference type="SUPFAM" id="SSF52540">
    <property type="entry name" value="P-loop containing nucleoside triphosphate hydrolases"/>
    <property type="match status" value="1"/>
</dbReference>
<evidence type="ECO:0000256" key="17">
    <source>
        <dbReference type="ARBA" id="ARBA00030571"/>
    </source>
</evidence>
<evidence type="ECO:0000256" key="3">
    <source>
        <dbReference type="ARBA" id="ARBA00001522"/>
    </source>
</evidence>
<reference evidence="19 20" key="1">
    <citation type="journal article" date="2022" name="Genome Biol. Evol.">
        <title>Host diet, physiology and behaviors set the stage for Lachnospiraceae cladogenesis.</title>
        <authorList>
            <person name="Vera-Ponce De Leon A."/>
            <person name="Schneider M."/>
            <person name="Jahnes B.C."/>
            <person name="Sadowski V."/>
            <person name="Camuy-Velez L.A."/>
            <person name="Duan J."/>
            <person name="Sabree Z.L."/>
        </authorList>
    </citation>
    <scope>NUCLEOTIDE SEQUENCE [LARGE SCALE GENOMIC DNA]</scope>
    <source>
        <strain evidence="19 20">PAL113</strain>
    </source>
</reference>
<keyword evidence="11" id="KW-0808">Transferase</keyword>
<keyword evidence="19" id="KW-0548">Nucleotidyltransferase</keyword>
<dbReference type="PANTHER" id="PTHR34848">
    <property type="match status" value="1"/>
</dbReference>
<keyword evidence="14" id="KW-0067">ATP-binding</keyword>
<evidence type="ECO:0000256" key="12">
    <source>
        <dbReference type="ARBA" id="ARBA00022741"/>
    </source>
</evidence>
<evidence type="ECO:0000313" key="20">
    <source>
        <dbReference type="Proteomes" id="UP001523566"/>
    </source>
</evidence>
<evidence type="ECO:0000256" key="14">
    <source>
        <dbReference type="ARBA" id="ARBA00022840"/>
    </source>
</evidence>
<comment type="catalytic activity">
    <reaction evidence="1">
        <text>adenosylcob(III)inamide + ATP = adenosylcob(III)inamide phosphate + ADP + H(+)</text>
        <dbReference type="Rhea" id="RHEA:15769"/>
        <dbReference type="ChEBI" id="CHEBI:2480"/>
        <dbReference type="ChEBI" id="CHEBI:15378"/>
        <dbReference type="ChEBI" id="CHEBI:30616"/>
        <dbReference type="ChEBI" id="CHEBI:58502"/>
        <dbReference type="ChEBI" id="CHEBI:456216"/>
        <dbReference type="EC" id="2.7.1.156"/>
    </reaction>
</comment>
<comment type="function">
    <text evidence="4">Catalyzes ATP-dependent phosphorylation of adenosylcobinamide and addition of GMP to adenosylcobinamide phosphate.</text>
</comment>
<evidence type="ECO:0000256" key="2">
    <source>
        <dbReference type="ARBA" id="ARBA00000711"/>
    </source>
</evidence>
<dbReference type="Gene3D" id="3.40.50.300">
    <property type="entry name" value="P-loop containing nucleotide triphosphate hydrolases"/>
    <property type="match status" value="1"/>
</dbReference>
<comment type="catalytic activity">
    <reaction evidence="2">
        <text>adenosylcob(III)inamide phosphate + GTP + H(+) = adenosylcob(III)inamide-GDP + diphosphate</text>
        <dbReference type="Rhea" id="RHEA:22712"/>
        <dbReference type="ChEBI" id="CHEBI:15378"/>
        <dbReference type="ChEBI" id="CHEBI:33019"/>
        <dbReference type="ChEBI" id="CHEBI:37565"/>
        <dbReference type="ChEBI" id="CHEBI:58502"/>
        <dbReference type="ChEBI" id="CHEBI:60487"/>
        <dbReference type="EC" id="2.7.7.62"/>
    </reaction>
</comment>
<keyword evidence="20" id="KW-1185">Reference proteome</keyword>
<name>A0ABT1ECF1_9FIRM</name>
<evidence type="ECO:0000256" key="5">
    <source>
        <dbReference type="ARBA" id="ARBA00004692"/>
    </source>
</evidence>
<evidence type="ECO:0000256" key="15">
    <source>
        <dbReference type="ARBA" id="ARBA00023134"/>
    </source>
</evidence>
<dbReference type="GO" id="GO:0016301">
    <property type="term" value="F:kinase activity"/>
    <property type="evidence" value="ECO:0007669"/>
    <property type="project" value="UniProtKB-KW"/>
</dbReference>
<evidence type="ECO:0000256" key="1">
    <source>
        <dbReference type="ARBA" id="ARBA00000312"/>
    </source>
</evidence>
<evidence type="ECO:0000256" key="10">
    <source>
        <dbReference type="ARBA" id="ARBA00022573"/>
    </source>
</evidence>
<dbReference type="EC" id="2.7.1.156" evidence="8"/>
<keyword evidence="10" id="KW-0169">Cobalamin biosynthesis</keyword>
<comment type="catalytic activity">
    <reaction evidence="3">
        <text>adenosylcob(III)inamide + GTP = adenosylcob(III)inamide phosphate + GDP + H(+)</text>
        <dbReference type="Rhea" id="RHEA:15765"/>
        <dbReference type="ChEBI" id="CHEBI:2480"/>
        <dbReference type="ChEBI" id="CHEBI:15378"/>
        <dbReference type="ChEBI" id="CHEBI:37565"/>
        <dbReference type="ChEBI" id="CHEBI:58189"/>
        <dbReference type="ChEBI" id="CHEBI:58502"/>
        <dbReference type="EC" id="2.7.1.156"/>
    </reaction>
</comment>
<dbReference type="InterPro" id="IPR027417">
    <property type="entry name" value="P-loop_NTPase"/>
</dbReference>
<dbReference type="GO" id="GO:0016779">
    <property type="term" value="F:nucleotidyltransferase activity"/>
    <property type="evidence" value="ECO:0007669"/>
    <property type="project" value="UniProtKB-KW"/>
</dbReference>
<evidence type="ECO:0000256" key="9">
    <source>
        <dbReference type="ARBA" id="ARBA00012523"/>
    </source>
</evidence>
<dbReference type="RefSeq" id="WP_262065941.1">
    <property type="nucleotide sequence ID" value="NZ_JAMXOD010000008.1"/>
</dbReference>
<evidence type="ECO:0000313" key="19">
    <source>
        <dbReference type="EMBL" id="MCP1102157.1"/>
    </source>
</evidence>
<sequence>MIHVITGGSGSGKSAYAEEESVKYQEKNPGEQMIYVATMVPGGKETQRKIQRHQRLRQGKGFETIECYTGVEKLAEKLQSTGNTYTLLLECMSNLVANELYMEEGAGEQAVEEILKGIEGLRKVCKNLVIVTNEVHSDGRMISKEMEHYKQVLGRINVRLAEQADYVTEVVYGIPMEVKR</sequence>
<evidence type="ECO:0000256" key="8">
    <source>
        <dbReference type="ARBA" id="ARBA00012016"/>
    </source>
</evidence>
<dbReference type="CDD" id="cd00544">
    <property type="entry name" value="CobU"/>
    <property type="match status" value="1"/>
</dbReference>
<comment type="pathway">
    <text evidence="5">Cofactor biosynthesis; adenosylcobalamin biosynthesis; adenosylcobalamin from cob(II)yrinate a,c-diamide: step 6/7.</text>
</comment>
<dbReference type="Pfam" id="PF02283">
    <property type="entry name" value="CobU"/>
    <property type="match status" value="1"/>
</dbReference>
<organism evidence="19 20">
    <name type="scientific">Aequitasia blattaphilus</name>
    <dbReference type="NCBI Taxonomy" id="2949332"/>
    <lineage>
        <taxon>Bacteria</taxon>
        <taxon>Bacillati</taxon>
        <taxon>Bacillota</taxon>
        <taxon>Clostridia</taxon>
        <taxon>Lachnospirales</taxon>
        <taxon>Lachnospiraceae</taxon>
        <taxon>Aequitasia</taxon>
    </lineage>
</organism>
<evidence type="ECO:0000256" key="11">
    <source>
        <dbReference type="ARBA" id="ARBA00022679"/>
    </source>
</evidence>
<dbReference type="EMBL" id="JAMZFW010000008">
    <property type="protein sequence ID" value="MCP1102157.1"/>
    <property type="molecule type" value="Genomic_DNA"/>
</dbReference>
<evidence type="ECO:0000256" key="6">
    <source>
        <dbReference type="ARBA" id="ARBA00005159"/>
    </source>
</evidence>